<dbReference type="Gene3D" id="2.30.30.40">
    <property type="entry name" value="SH3 Domains"/>
    <property type="match status" value="2"/>
</dbReference>
<dbReference type="SMART" id="SM00252">
    <property type="entry name" value="SH2"/>
    <property type="match status" value="1"/>
</dbReference>
<comment type="function">
    <text evidence="5">Induces bone resorption, acting probably through a signaling cascade which results in the secretion of factor(s) enhancing osteoclast formation and activity.</text>
</comment>
<dbReference type="PRINTS" id="PR00499">
    <property type="entry name" value="P67PHOX"/>
</dbReference>
<evidence type="ECO:0000256" key="1">
    <source>
        <dbReference type="ARBA" id="ARBA00022443"/>
    </source>
</evidence>
<protein>
    <recommendedName>
        <fullName evidence="6">Osteoclast-stimulating factor 1</fullName>
    </recommendedName>
</protein>
<keyword evidence="13" id="KW-1185">Reference proteome</keyword>
<feature type="compositionally biased region" description="Basic and acidic residues" evidence="9">
    <location>
        <begin position="144"/>
        <end position="154"/>
    </location>
</feature>
<comment type="caution">
    <text evidence="12">The sequence shown here is derived from an EMBL/GenBank/DDBJ whole genome shotgun (WGS) entry which is preliminary data.</text>
</comment>
<dbReference type="FunFam" id="2.30.30.40:FF:000072">
    <property type="entry name" value="Unconventional Myosin IB"/>
    <property type="match status" value="1"/>
</dbReference>
<dbReference type="InterPro" id="IPR001452">
    <property type="entry name" value="SH3_domain"/>
</dbReference>
<name>A0AAE0QH66_9TELE</name>
<evidence type="ECO:0000259" key="11">
    <source>
        <dbReference type="PROSITE" id="PS50002"/>
    </source>
</evidence>
<dbReference type="InterPro" id="IPR036028">
    <property type="entry name" value="SH3-like_dom_sf"/>
</dbReference>
<dbReference type="CDD" id="cd11950">
    <property type="entry name" value="SH3_GRAP2_C"/>
    <property type="match status" value="1"/>
</dbReference>
<dbReference type="Pfam" id="PF00017">
    <property type="entry name" value="SH2"/>
    <property type="match status" value="1"/>
</dbReference>
<evidence type="ECO:0000256" key="6">
    <source>
        <dbReference type="ARBA" id="ARBA00040640"/>
    </source>
</evidence>
<dbReference type="Gene3D" id="3.30.505.10">
    <property type="entry name" value="SH2 domain"/>
    <property type="match status" value="1"/>
</dbReference>
<dbReference type="InterPro" id="IPR035646">
    <property type="entry name" value="GRAP2_C_SH3"/>
</dbReference>
<gene>
    <name evidence="12" type="ORF">QTP70_028617</name>
</gene>
<evidence type="ECO:0000256" key="3">
    <source>
        <dbReference type="ARBA" id="ARBA00023043"/>
    </source>
</evidence>
<dbReference type="Pfam" id="PF00018">
    <property type="entry name" value="SH3_1"/>
    <property type="match status" value="2"/>
</dbReference>
<evidence type="ECO:0000256" key="8">
    <source>
        <dbReference type="PROSITE-ProRule" id="PRU00192"/>
    </source>
</evidence>
<dbReference type="SUPFAM" id="SSF55550">
    <property type="entry name" value="SH2 domain"/>
    <property type="match status" value="1"/>
</dbReference>
<feature type="domain" description="SH2" evidence="10">
    <location>
        <begin position="58"/>
        <end position="159"/>
    </location>
</feature>
<keyword evidence="3" id="KW-0040">ANK repeat</keyword>
<evidence type="ECO:0000313" key="13">
    <source>
        <dbReference type="Proteomes" id="UP001274896"/>
    </source>
</evidence>
<dbReference type="CDD" id="cd09941">
    <property type="entry name" value="SH2_Grb2_like"/>
    <property type="match status" value="1"/>
</dbReference>
<organism evidence="12 13">
    <name type="scientific">Hemibagrus guttatus</name>
    <dbReference type="NCBI Taxonomy" id="175788"/>
    <lineage>
        <taxon>Eukaryota</taxon>
        <taxon>Metazoa</taxon>
        <taxon>Chordata</taxon>
        <taxon>Craniata</taxon>
        <taxon>Vertebrata</taxon>
        <taxon>Euteleostomi</taxon>
        <taxon>Actinopterygii</taxon>
        <taxon>Neopterygii</taxon>
        <taxon>Teleostei</taxon>
        <taxon>Ostariophysi</taxon>
        <taxon>Siluriformes</taxon>
        <taxon>Bagridae</taxon>
        <taxon>Hemibagrus</taxon>
    </lineage>
</organism>
<proteinExistence type="predicted"/>
<keyword evidence="1 8" id="KW-0728">SH3 domain</keyword>
<evidence type="ECO:0000256" key="7">
    <source>
        <dbReference type="PROSITE-ProRule" id="PRU00191"/>
    </source>
</evidence>
<dbReference type="PROSITE" id="PS50001">
    <property type="entry name" value="SH2"/>
    <property type="match status" value="1"/>
</dbReference>
<evidence type="ECO:0000256" key="9">
    <source>
        <dbReference type="SAM" id="MobiDB-lite"/>
    </source>
</evidence>
<dbReference type="InterPro" id="IPR036860">
    <property type="entry name" value="SH2_dom_sf"/>
</dbReference>
<evidence type="ECO:0000256" key="2">
    <source>
        <dbReference type="ARBA" id="ARBA00022999"/>
    </source>
</evidence>
<dbReference type="AlphaFoldDB" id="A0AAE0QH66"/>
<dbReference type="EMBL" id="JAUCMX010000016">
    <property type="protein sequence ID" value="KAK3520604.1"/>
    <property type="molecule type" value="Genomic_DNA"/>
</dbReference>
<dbReference type="Proteomes" id="UP001274896">
    <property type="component" value="Unassembled WGS sequence"/>
</dbReference>
<dbReference type="PROSITE" id="PS50002">
    <property type="entry name" value="SH3"/>
    <property type="match status" value="2"/>
</dbReference>
<dbReference type="PRINTS" id="PR00452">
    <property type="entry name" value="SH3DOMAIN"/>
</dbReference>
<evidence type="ECO:0000256" key="5">
    <source>
        <dbReference type="ARBA" id="ARBA00037432"/>
    </source>
</evidence>
<evidence type="ECO:0000259" key="10">
    <source>
        <dbReference type="PROSITE" id="PS50001"/>
    </source>
</evidence>
<feature type="compositionally biased region" description="Polar residues" evidence="9">
    <location>
        <begin position="167"/>
        <end position="187"/>
    </location>
</feature>
<sequence length="280" mass="31780">MEARGKFDFSATAEDELSFRKGDILKIIGSQDEWLKAEMYGHEGYIPKNYVDRQIPSWFKENASRSTSEEMLMSQEVGSFLIRGSQSSPGDFSISVRHEFDVQHFKVMKDNKGHYYLWSEKFTSLNKLVDFYKTTSISKQKEIFLNDGTREEPRVPAPPPVKKDNSRPQPSTQRRPTEQTHTQQNKQGGLEERTHSMGSAGKSSPVNALPTPRRPSDIIPAPRPSVLVKALYDFVAEEDDELGFNAGDVIEVLDRSDASWWKGRLRGIVGLFPANYTAQM</sequence>
<evidence type="ECO:0000256" key="4">
    <source>
        <dbReference type="ARBA" id="ARBA00023288"/>
    </source>
</evidence>
<keyword evidence="2 7" id="KW-0727">SH2 domain</keyword>
<feature type="domain" description="SH3" evidence="11">
    <location>
        <begin position="223"/>
        <end position="280"/>
    </location>
</feature>
<feature type="region of interest" description="Disordered" evidence="9">
    <location>
        <begin position="144"/>
        <end position="220"/>
    </location>
</feature>
<dbReference type="SMART" id="SM00326">
    <property type="entry name" value="SH3"/>
    <property type="match status" value="2"/>
</dbReference>
<dbReference type="PRINTS" id="PR00401">
    <property type="entry name" value="SH2DOMAIN"/>
</dbReference>
<reference evidence="12" key="1">
    <citation type="submission" date="2023-06" db="EMBL/GenBank/DDBJ databases">
        <title>Male Hemibagrus guttatus genome.</title>
        <authorList>
            <person name="Bian C."/>
        </authorList>
    </citation>
    <scope>NUCLEOTIDE SEQUENCE</scope>
    <source>
        <strain evidence="12">Male_cb2023</strain>
        <tissue evidence="12">Muscle</tissue>
    </source>
</reference>
<evidence type="ECO:0000313" key="12">
    <source>
        <dbReference type="EMBL" id="KAK3520604.1"/>
    </source>
</evidence>
<dbReference type="PANTHER" id="PTHR46037">
    <property type="entry name" value="PROTEIN ENHANCER OF SEVENLESS 2B"/>
    <property type="match status" value="1"/>
</dbReference>
<accession>A0AAE0QH66</accession>
<dbReference type="SUPFAM" id="SSF50044">
    <property type="entry name" value="SH3-domain"/>
    <property type="match status" value="2"/>
</dbReference>
<dbReference type="InterPro" id="IPR043539">
    <property type="entry name" value="Grb2-like"/>
</dbReference>
<dbReference type="InterPro" id="IPR000980">
    <property type="entry name" value="SH2"/>
</dbReference>
<feature type="domain" description="SH3" evidence="11">
    <location>
        <begin position="1"/>
        <end position="56"/>
    </location>
</feature>
<keyword evidence="4" id="KW-0449">Lipoprotein</keyword>